<name>A0A6P5ABY6_BRABE</name>
<evidence type="ECO:0000313" key="3">
    <source>
        <dbReference type="RefSeq" id="XP_019643754.1"/>
    </source>
</evidence>
<keyword evidence="2" id="KW-1185">Reference proteome</keyword>
<dbReference type="Proteomes" id="UP000515135">
    <property type="component" value="Unplaced"/>
</dbReference>
<proteinExistence type="predicted"/>
<dbReference type="GeneID" id="109484838"/>
<feature type="compositionally biased region" description="Basic and acidic residues" evidence="1">
    <location>
        <begin position="85"/>
        <end position="94"/>
    </location>
</feature>
<evidence type="ECO:0000313" key="2">
    <source>
        <dbReference type="Proteomes" id="UP000515135"/>
    </source>
</evidence>
<dbReference type="AlphaFoldDB" id="A0A6P5ABY6"/>
<organism evidence="2 3">
    <name type="scientific">Branchiostoma belcheri</name>
    <name type="common">Amphioxus</name>
    <dbReference type="NCBI Taxonomy" id="7741"/>
    <lineage>
        <taxon>Eukaryota</taxon>
        <taxon>Metazoa</taxon>
        <taxon>Chordata</taxon>
        <taxon>Cephalochordata</taxon>
        <taxon>Leptocardii</taxon>
        <taxon>Amphioxiformes</taxon>
        <taxon>Branchiostomatidae</taxon>
        <taxon>Branchiostoma</taxon>
    </lineage>
</organism>
<accession>A0A6P5ABY6</accession>
<feature type="region of interest" description="Disordered" evidence="1">
    <location>
        <begin position="85"/>
        <end position="111"/>
    </location>
</feature>
<gene>
    <name evidence="3" type="primary">LOC109484838</name>
</gene>
<reference evidence="3" key="1">
    <citation type="submission" date="2025-08" db="UniProtKB">
        <authorList>
            <consortium name="RefSeq"/>
        </authorList>
    </citation>
    <scope>IDENTIFICATION</scope>
    <source>
        <tissue evidence="3">Gonad</tissue>
    </source>
</reference>
<sequence>MDNKRQAQIVQNKEQLLAKLEFNNKSIQQKLHAENSKLSSKLEETRNVIGNLRYENETLKRSMKGLTTRNNLLNKRVAMLDEYFEKQRSRKPEDPATPSRHMASARMGDGRRRLFEERGEGHQGEIFL</sequence>
<evidence type="ECO:0000256" key="1">
    <source>
        <dbReference type="SAM" id="MobiDB-lite"/>
    </source>
</evidence>
<dbReference type="KEGG" id="bbel:109484838"/>
<protein>
    <submittedName>
        <fullName evidence="3">Uncharacterized protein LOC109484838</fullName>
    </submittedName>
</protein>
<dbReference type="RefSeq" id="XP_019643754.1">
    <property type="nucleotide sequence ID" value="XM_019788195.1"/>
</dbReference>